<protein>
    <recommendedName>
        <fullName evidence="7 9">Malate synthase</fullName>
        <ecNumber evidence="2 9">2.3.3.9</ecNumber>
    </recommendedName>
</protein>
<dbReference type="PANTHER" id="PTHR42902">
    <property type="entry name" value="MALATE SYNTHASE"/>
    <property type="match status" value="1"/>
</dbReference>
<proteinExistence type="inferred from homology"/>
<reference evidence="13 14" key="1">
    <citation type="submission" date="2019-03" db="EMBL/GenBank/DDBJ databases">
        <title>Genomic Encyclopedia of Type Strains, Phase III (KMG-III): the genomes of soil and plant-associated and newly described type strains.</title>
        <authorList>
            <person name="Whitman W."/>
        </authorList>
    </citation>
    <scope>NUCLEOTIDE SEQUENCE [LARGE SCALE GENOMIC DNA]</scope>
    <source>
        <strain evidence="13 14">VKM Ac-2573</strain>
    </source>
</reference>
<dbReference type="Proteomes" id="UP000295146">
    <property type="component" value="Unassembled WGS sequence"/>
</dbReference>
<organism evidence="13 14">
    <name type="scientific">Kribbella pratensis</name>
    <dbReference type="NCBI Taxonomy" id="2512112"/>
    <lineage>
        <taxon>Bacteria</taxon>
        <taxon>Bacillati</taxon>
        <taxon>Actinomycetota</taxon>
        <taxon>Actinomycetes</taxon>
        <taxon>Propionibacteriales</taxon>
        <taxon>Kribbellaceae</taxon>
        <taxon>Kribbella</taxon>
    </lineage>
</organism>
<dbReference type="InterPro" id="IPR011076">
    <property type="entry name" value="Malate_synth_sf"/>
</dbReference>
<comment type="similarity">
    <text evidence="1 9">Belongs to the malate synthase family.</text>
</comment>
<gene>
    <name evidence="13" type="ORF">EV653_4726</name>
</gene>
<dbReference type="EC" id="2.3.3.9" evidence="2 9"/>
<comment type="pathway">
    <text evidence="9">Carbohydrate metabolism; glyoxylate cycle; (S)-malate from isocitrate: step 2/2.</text>
</comment>
<evidence type="ECO:0000256" key="6">
    <source>
        <dbReference type="ARBA" id="ARBA00047918"/>
    </source>
</evidence>
<dbReference type="GO" id="GO:0005737">
    <property type="term" value="C:cytoplasm"/>
    <property type="evidence" value="ECO:0007669"/>
    <property type="project" value="TreeGrafter"/>
</dbReference>
<dbReference type="PANTHER" id="PTHR42902:SF1">
    <property type="entry name" value="MALATE SYNTHASE 1-RELATED"/>
    <property type="match status" value="1"/>
</dbReference>
<comment type="catalytic activity">
    <reaction evidence="6 9">
        <text>glyoxylate + acetyl-CoA + H2O = (S)-malate + CoA + H(+)</text>
        <dbReference type="Rhea" id="RHEA:18181"/>
        <dbReference type="ChEBI" id="CHEBI:15377"/>
        <dbReference type="ChEBI" id="CHEBI:15378"/>
        <dbReference type="ChEBI" id="CHEBI:15589"/>
        <dbReference type="ChEBI" id="CHEBI:36655"/>
        <dbReference type="ChEBI" id="CHEBI:57287"/>
        <dbReference type="ChEBI" id="CHEBI:57288"/>
        <dbReference type="EC" id="2.3.3.9"/>
    </reaction>
</comment>
<dbReference type="InterPro" id="IPR019830">
    <property type="entry name" value="Malate_synthase_CS"/>
</dbReference>
<keyword evidence="5 9" id="KW-0808">Transferase</keyword>
<evidence type="ECO:0000256" key="3">
    <source>
        <dbReference type="ARBA" id="ARBA00022435"/>
    </source>
</evidence>
<evidence type="ECO:0000259" key="11">
    <source>
        <dbReference type="Pfam" id="PF20656"/>
    </source>
</evidence>
<evidence type="ECO:0000256" key="4">
    <source>
        <dbReference type="ARBA" id="ARBA00022532"/>
    </source>
</evidence>
<keyword evidence="14" id="KW-1185">Reference proteome</keyword>
<dbReference type="InterPro" id="IPR001465">
    <property type="entry name" value="Malate_synthase_TIM"/>
</dbReference>
<dbReference type="PIRSF" id="PIRSF001363">
    <property type="entry name" value="Malate_synth"/>
    <property type="match status" value="1"/>
</dbReference>
<dbReference type="FunFam" id="1.20.1220.12:FF:000001">
    <property type="entry name" value="Malate synthase"/>
    <property type="match status" value="1"/>
</dbReference>
<comment type="caution">
    <text evidence="13">The sequence shown here is derived from an EMBL/GenBank/DDBJ whole genome shotgun (WGS) entry which is preliminary data.</text>
</comment>
<evidence type="ECO:0000259" key="10">
    <source>
        <dbReference type="Pfam" id="PF01274"/>
    </source>
</evidence>
<accession>A0A4R8C4C2</accession>
<feature type="domain" description="Malate synthase N-terminal" evidence="11">
    <location>
        <begin position="4"/>
        <end position="63"/>
    </location>
</feature>
<evidence type="ECO:0000256" key="2">
    <source>
        <dbReference type="ARBA" id="ARBA00012636"/>
    </source>
</evidence>
<evidence type="ECO:0000256" key="1">
    <source>
        <dbReference type="ARBA" id="ARBA00006394"/>
    </source>
</evidence>
<dbReference type="EMBL" id="SODP01000002">
    <property type="protein sequence ID" value="TDW70670.1"/>
    <property type="molecule type" value="Genomic_DNA"/>
</dbReference>
<dbReference type="InterPro" id="IPR048356">
    <property type="entry name" value="MS_N"/>
</dbReference>
<evidence type="ECO:0000256" key="8">
    <source>
        <dbReference type="PIRSR" id="PIRSR001363-1"/>
    </source>
</evidence>
<keyword evidence="4 9" id="KW-0816">Tricarboxylic acid cycle</keyword>
<feature type="domain" description="Malate synthase C-terminal" evidence="12">
    <location>
        <begin position="409"/>
        <end position="519"/>
    </location>
</feature>
<evidence type="ECO:0000256" key="7">
    <source>
        <dbReference type="ARBA" id="ARBA00068441"/>
    </source>
</evidence>
<evidence type="ECO:0000313" key="14">
    <source>
        <dbReference type="Proteomes" id="UP000295146"/>
    </source>
</evidence>
<dbReference type="Pfam" id="PF20656">
    <property type="entry name" value="MS_N"/>
    <property type="match status" value="1"/>
</dbReference>
<dbReference type="PROSITE" id="PS00510">
    <property type="entry name" value="MALATE_SYNTHASE"/>
    <property type="match status" value="1"/>
</dbReference>
<dbReference type="NCBIfam" id="TIGR01344">
    <property type="entry name" value="malate_syn_A"/>
    <property type="match status" value="1"/>
</dbReference>
<dbReference type="FunFam" id="3.20.20.360:FF:000001">
    <property type="entry name" value="Malate synthase"/>
    <property type="match status" value="1"/>
</dbReference>
<dbReference type="GO" id="GO:0004474">
    <property type="term" value="F:malate synthase activity"/>
    <property type="evidence" value="ECO:0007669"/>
    <property type="project" value="UniProtKB-EC"/>
</dbReference>
<dbReference type="InterPro" id="IPR046363">
    <property type="entry name" value="MS_N_TIM-barrel_dom"/>
</dbReference>
<feature type="domain" description="Malate synthase TIM barrel" evidence="10">
    <location>
        <begin position="156"/>
        <end position="401"/>
    </location>
</feature>
<name>A0A4R8C4C2_9ACTN</name>
<feature type="active site" description="Proton acceptor" evidence="8">
    <location>
        <position position="160"/>
    </location>
</feature>
<dbReference type="UniPathway" id="UPA00703">
    <property type="reaction ID" value="UER00720"/>
</dbReference>
<dbReference type="RefSeq" id="WP_134105832.1">
    <property type="nucleotide sequence ID" value="NZ_SODP01000002.1"/>
</dbReference>
<evidence type="ECO:0000256" key="5">
    <source>
        <dbReference type="ARBA" id="ARBA00022679"/>
    </source>
</evidence>
<sequence length="521" mass="58190">MSIDVTGPMNERYDEILTERALGLIETLHRTYDGRRKELLERREQRVAEIAAGASLGFLPETKDVRDDPEWRVAPAAPGLVDRRVEITGPTDRKMTINALNSGAKVWLADQEDANTPTWENVVGGQLNLLDAISRRIDFSTDAKSYALKPDEELATIVVRPRGWHLPEKHIQVDGEPVSGSLVDFALYFAACAELQLARGQGPYFYLPKMESHLEARLWNDVFVTAQDTIRIPRGTIRATVLIETYPAAFEMEEILYELRDHSAGLNAGRWDYMFSVIKTHRTRGKDFQLPDRNSVTMTVPFMRAYTELLVRTCHKRGAHAIGGMAAFIPSKDPAVNEQAFAKVEADKTREAGDGFDGSWVAHPGMVETCRTVFDSVLGDKPNQVDKLREDVAVTADQLLDVASTPGEVTEAGLRNNVSVAVQYLAAWLEGTGAVGIFNLMEDAATAEISRSQIWQWRRNEVVLDTGETVTTDLVERIADEEIDKLGNPGRYDAARSLFLEVALADEYIDFLTLPAYERFN</sequence>
<dbReference type="Pfam" id="PF20659">
    <property type="entry name" value="MS_C"/>
    <property type="match status" value="1"/>
</dbReference>
<dbReference type="InterPro" id="IPR006252">
    <property type="entry name" value="Malate_synthA"/>
</dbReference>
<dbReference type="InterPro" id="IPR044856">
    <property type="entry name" value="Malate_synth_C_sf"/>
</dbReference>
<dbReference type="SUPFAM" id="SSF51645">
    <property type="entry name" value="Malate synthase G"/>
    <property type="match status" value="1"/>
</dbReference>
<evidence type="ECO:0000313" key="13">
    <source>
        <dbReference type="EMBL" id="TDW70670.1"/>
    </source>
</evidence>
<dbReference type="InterPro" id="IPR048355">
    <property type="entry name" value="MS_C"/>
</dbReference>
<keyword evidence="3 9" id="KW-0329">Glyoxylate bypass</keyword>
<dbReference type="GO" id="GO:0006097">
    <property type="term" value="P:glyoxylate cycle"/>
    <property type="evidence" value="ECO:0007669"/>
    <property type="project" value="UniProtKB-UniPathway"/>
</dbReference>
<evidence type="ECO:0000259" key="12">
    <source>
        <dbReference type="Pfam" id="PF20659"/>
    </source>
</evidence>
<dbReference type="GO" id="GO:0006099">
    <property type="term" value="P:tricarboxylic acid cycle"/>
    <property type="evidence" value="ECO:0007669"/>
    <property type="project" value="UniProtKB-KW"/>
</dbReference>
<dbReference type="Gene3D" id="3.20.20.360">
    <property type="entry name" value="Malate synthase, domain 3"/>
    <property type="match status" value="1"/>
</dbReference>
<evidence type="ECO:0000256" key="9">
    <source>
        <dbReference type="RuleBase" id="RU000555"/>
    </source>
</evidence>
<dbReference type="Pfam" id="PF01274">
    <property type="entry name" value="MS_TIM-barrel"/>
    <property type="match status" value="1"/>
</dbReference>
<feature type="active site" description="Proton donor" evidence="8">
    <location>
        <position position="443"/>
    </location>
</feature>
<dbReference type="AlphaFoldDB" id="A0A4R8C4C2"/>
<dbReference type="CDD" id="cd00727">
    <property type="entry name" value="malate_synt_A"/>
    <property type="match status" value="1"/>
</dbReference>
<dbReference type="OrthoDB" id="9768429at2"/>
<dbReference type="Gene3D" id="1.20.1220.12">
    <property type="entry name" value="Malate synthase, domain III"/>
    <property type="match status" value="1"/>
</dbReference>